<name>A0A6G8QDL7_9ACTN</name>
<reference evidence="2 3" key="1">
    <citation type="submission" date="2019-10" db="EMBL/GenBank/DDBJ databases">
        <title>Rubrobacter sp nov SCSIO 52090 isolated from a deep-sea sediment in the South China Sea.</title>
        <authorList>
            <person name="Chen R.W."/>
        </authorList>
    </citation>
    <scope>NUCLEOTIDE SEQUENCE [LARGE SCALE GENOMIC DNA]</scope>
    <source>
        <strain evidence="2 3">SCSIO 52909</strain>
    </source>
</reference>
<dbReference type="RefSeq" id="WP_166178947.1">
    <property type="nucleotide sequence ID" value="NZ_CP045119.1"/>
</dbReference>
<protein>
    <submittedName>
        <fullName evidence="2">Uncharacterized protein</fullName>
    </submittedName>
</protein>
<evidence type="ECO:0000313" key="2">
    <source>
        <dbReference type="EMBL" id="QIN84600.1"/>
    </source>
</evidence>
<dbReference type="EMBL" id="CP045119">
    <property type="protein sequence ID" value="QIN84600.1"/>
    <property type="molecule type" value="Genomic_DNA"/>
</dbReference>
<dbReference type="AlphaFoldDB" id="A0A6G8QDL7"/>
<keyword evidence="3" id="KW-1185">Reference proteome</keyword>
<evidence type="ECO:0000256" key="1">
    <source>
        <dbReference type="SAM" id="MobiDB-lite"/>
    </source>
</evidence>
<feature type="compositionally biased region" description="Basic and acidic residues" evidence="1">
    <location>
        <begin position="68"/>
        <end position="77"/>
    </location>
</feature>
<sequence>MSRKAASDREYVERECLRCLGGVVHVGSPTEVRTAPCPDCEGTGRALSYLYPRLKGHRGPWPPDETAAEGRRTDDAR</sequence>
<accession>A0A6G8QDL7</accession>
<dbReference type="Proteomes" id="UP000501452">
    <property type="component" value="Chromosome"/>
</dbReference>
<organism evidence="2 3">
    <name type="scientific">Rubrobacter tropicus</name>
    <dbReference type="NCBI Taxonomy" id="2653851"/>
    <lineage>
        <taxon>Bacteria</taxon>
        <taxon>Bacillati</taxon>
        <taxon>Actinomycetota</taxon>
        <taxon>Rubrobacteria</taxon>
        <taxon>Rubrobacterales</taxon>
        <taxon>Rubrobacteraceae</taxon>
        <taxon>Rubrobacter</taxon>
    </lineage>
</organism>
<gene>
    <name evidence="2" type="ORF">GBA63_19570</name>
</gene>
<evidence type="ECO:0000313" key="3">
    <source>
        <dbReference type="Proteomes" id="UP000501452"/>
    </source>
</evidence>
<dbReference type="KEGG" id="rub:GBA63_19570"/>
<proteinExistence type="predicted"/>
<feature type="region of interest" description="Disordered" evidence="1">
    <location>
        <begin position="54"/>
        <end position="77"/>
    </location>
</feature>